<proteinExistence type="inferred from homology"/>
<dbReference type="PANTHER" id="PTHR43727:SF2">
    <property type="entry name" value="GROUP IV DECARBOXYLASE"/>
    <property type="match status" value="1"/>
</dbReference>
<dbReference type="SUPFAM" id="SSF50621">
    <property type="entry name" value="Alanine racemase C-terminal domain-like"/>
    <property type="match status" value="1"/>
</dbReference>
<feature type="domain" description="Orn/DAP/Arg decarboxylase 2 N-terminal" evidence="10">
    <location>
        <begin position="35"/>
        <end position="281"/>
    </location>
</feature>
<evidence type="ECO:0000313" key="12">
    <source>
        <dbReference type="Proteomes" id="UP000004169"/>
    </source>
</evidence>
<feature type="binding site" evidence="5">
    <location>
        <position position="241"/>
    </location>
    <ligand>
        <name>pyridoxal 5'-phosphate</name>
        <dbReference type="ChEBI" id="CHEBI:597326"/>
    </ligand>
</feature>
<dbReference type="InterPro" id="IPR002986">
    <property type="entry name" value="DAP_deCOOHase_LysA"/>
</dbReference>
<feature type="binding site" evidence="5">
    <location>
        <position position="314"/>
    </location>
    <ligand>
        <name>substrate</name>
    </ligand>
</feature>
<keyword evidence="4 5" id="KW-0456">Lyase</keyword>
<feature type="binding site" evidence="5">
    <location>
        <position position="375"/>
    </location>
    <ligand>
        <name>substrate</name>
    </ligand>
</feature>
<dbReference type="PRINTS" id="PR01179">
    <property type="entry name" value="ODADCRBXLASE"/>
</dbReference>
<feature type="binding site" evidence="5">
    <location>
        <position position="318"/>
    </location>
    <ligand>
        <name>substrate</name>
    </ligand>
</feature>
<dbReference type="NCBIfam" id="TIGR01048">
    <property type="entry name" value="lysA"/>
    <property type="match status" value="1"/>
</dbReference>
<feature type="binding site" evidence="5">
    <location>
        <begin position="275"/>
        <end position="278"/>
    </location>
    <ligand>
        <name>pyridoxal 5'-phosphate</name>
        <dbReference type="ChEBI" id="CHEBI:597326"/>
    </ligand>
</feature>
<comment type="similarity">
    <text evidence="5">Belongs to the Orn/Lys/Arg decarboxylase class-II family. LysA subfamily.</text>
</comment>
<comment type="subunit">
    <text evidence="5">Homodimer.</text>
</comment>
<feature type="modified residue" description="N6-(pyridoxal phosphate)lysine" evidence="5 7">
    <location>
        <position position="62"/>
    </location>
</feature>
<dbReference type="CDD" id="cd06828">
    <property type="entry name" value="PLPDE_III_DapDC"/>
    <property type="match status" value="1"/>
</dbReference>
<evidence type="ECO:0000256" key="5">
    <source>
        <dbReference type="HAMAP-Rule" id="MF_02120"/>
    </source>
</evidence>
<keyword evidence="2 5" id="KW-0210">Decarboxylase</keyword>
<dbReference type="InterPro" id="IPR009006">
    <property type="entry name" value="Ala_racemase/Decarboxylase_C"/>
</dbReference>
<dbReference type="GO" id="GO:0008836">
    <property type="term" value="F:diaminopimelate decarboxylase activity"/>
    <property type="evidence" value="ECO:0007669"/>
    <property type="project" value="UniProtKB-UniRule"/>
</dbReference>
<dbReference type="InterPro" id="IPR022653">
    <property type="entry name" value="De-COase2_pyr-phos_BS"/>
</dbReference>
<evidence type="ECO:0000256" key="6">
    <source>
        <dbReference type="NCBIfam" id="TIGR01048"/>
    </source>
</evidence>
<comment type="function">
    <text evidence="5">Specifically catalyzes the decarboxylation of meso-diaminopimelate (meso-DAP) to L-lysine.</text>
</comment>
<accession>H8FTN2</accession>
<dbReference type="SUPFAM" id="SSF51419">
    <property type="entry name" value="PLP-binding barrel"/>
    <property type="match status" value="1"/>
</dbReference>
<feature type="binding site" evidence="5">
    <location>
        <position position="375"/>
    </location>
    <ligand>
        <name>pyridoxal 5'-phosphate</name>
        <dbReference type="ChEBI" id="CHEBI:597326"/>
    </ligand>
</feature>
<protein>
    <recommendedName>
        <fullName evidence="5 6">Diaminopimelate decarboxylase</fullName>
        <shortName evidence="5">DAP decarboxylase</shortName>
        <shortName evidence="5">DAPDC</shortName>
        <ecNumber evidence="5 6">4.1.1.20</ecNumber>
    </recommendedName>
</protein>
<feature type="binding site" evidence="5">
    <location>
        <position position="278"/>
    </location>
    <ligand>
        <name>substrate</name>
    </ligand>
</feature>
<feature type="domain" description="Orn/DAP/Arg decarboxylase 2 C-terminal" evidence="9">
    <location>
        <begin position="29"/>
        <end position="373"/>
    </location>
</feature>
<evidence type="ECO:0000313" key="11">
    <source>
        <dbReference type="EMBL" id="CCG41739.1"/>
    </source>
</evidence>
<evidence type="ECO:0000256" key="3">
    <source>
        <dbReference type="ARBA" id="ARBA00022898"/>
    </source>
</evidence>
<comment type="pathway">
    <text evidence="5 8">Amino-acid biosynthesis; L-lysine biosynthesis via DAP pathway; L-lysine from DL-2,6-diaminopimelate: step 1/1.</text>
</comment>
<dbReference type="PROSITE" id="PS00878">
    <property type="entry name" value="ODR_DC_2_1"/>
    <property type="match status" value="1"/>
</dbReference>
<evidence type="ECO:0000259" key="10">
    <source>
        <dbReference type="Pfam" id="PF02784"/>
    </source>
</evidence>
<evidence type="ECO:0000256" key="2">
    <source>
        <dbReference type="ARBA" id="ARBA00022793"/>
    </source>
</evidence>
<feature type="binding site" evidence="5">
    <location>
        <position position="347"/>
    </location>
    <ligand>
        <name>substrate</name>
    </ligand>
</feature>
<keyword evidence="5" id="KW-0028">Amino-acid biosynthesis</keyword>
<dbReference type="eggNOG" id="COG0019">
    <property type="taxonomic scope" value="Bacteria"/>
</dbReference>
<dbReference type="InterPro" id="IPR022643">
    <property type="entry name" value="De-COase2_C"/>
</dbReference>
<dbReference type="Pfam" id="PF00278">
    <property type="entry name" value="Orn_DAP_Arg_deC"/>
    <property type="match status" value="1"/>
</dbReference>
<dbReference type="InterPro" id="IPR029066">
    <property type="entry name" value="PLP-binding_barrel"/>
</dbReference>
<dbReference type="OrthoDB" id="9802241at2"/>
<keyword evidence="3 5" id="KW-0663">Pyridoxal phosphate</keyword>
<dbReference type="AlphaFoldDB" id="H8FTN2"/>
<name>H8FTN2_MAGML</name>
<evidence type="ECO:0000259" key="9">
    <source>
        <dbReference type="Pfam" id="PF00278"/>
    </source>
</evidence>
<dbReference type="STRING" id="1150626.PHAMO_290027"/>
<keyword evidence="12" id="KW-1185">Reference proteome</keyword>
<dbReference type="Pfam" id="PF02784">
    <property type="entry name" value="Orn_Arg_deC_N"/>
    <property type="match status" value="1"/>
</dbReference>
<comment type="cofactor">
    <cofactor evidence="1 5 7 8">
        <name>pyridoxal 5'-phosphate</name>
        <dbReference type="ChEBI" id="CHEBI:597326"/>
    </cofactor>
</comment>
<dbReference type="PROSITE" id="PS00879">
    <property type="entry name" value="ODR_DC_2_2"/>
    <property type="match status" value="1"/>
</dbReference>
<dbReference type="PRINTS" id="PR01181">
    <property type="entry name" value="DAPDCRBXLASE"/>
</dbReference>
<evidence type="ECO:0000256" key="1">
    <source>
        <dbReference type="ARBA" id="ARBA00001933"/>
    </source>
</evidence>
<dbReference type="RefSeq" id="WP_002729091.1">
    <property type="nucleotide sequence ID" value="NZ_CAHP01000022.1"/>
</dbReference>
<dbReference type="HAMAP" id="MF_02120">
    <property type="entry name" value="LysA"/>
    <property type="match status" value="1"/>
</dbReference>
<sequence length="428" mass="45633">MNHFDYQDGVLFAEGVSIPRIAADVGTPFYCYSTATIERHYTVLAESLAAAGLKATICFACKANPNLAVIRTLSRLGAGADVVSEGELRRALAAGVPAERIVFSGVGKTRDELAFAIESGIMQINVESEPELLMLSELATAAGREIEVAIRVNPDVDANTHAKITTGKKENKFGIEWTRVREVYAIARALPGLVPVAVACHIGSQLTEIGPFREAFLRLRDLVQVLRSDGTDIRRLDLGGGLGVPYDGETPPSPAAYAGAIAETLGDLGCSVLVEPGRLLVGNAGLLVSSVVRVKTGATRTFVVVDAAMNDLMRPALYDAYHAIHPVTEPSAEVEAVPVDIVGPVCETGDTFARQRPLPPVQAGDLLVFATAGAYGAAMASTYNSRPLVPEVMVNGNRFAVVRVRPSYEEMIAFDRLPDWQSDTKTGQ</sequence>
<evidence type="ECO:0000256" key="7">
    <source>
        <dbReference type="PIRSR" id="PIRSR600183-50"/>
    </source>
</evidence>
<dbReference type="GO" id="GO:0030170">
    <property type="term" value="F:pyridoxal phosphate binding"/>
    <property type="evidence" value="ECO:0007669"/>
    <property type="project" value="UniProtKB-UniRule"/>
</dbReference>
<evidence type="ECO:0000256" key="8">
    <source>
        <dbReference type="RuleBase" id="RU003738"/>
    </source>
</evidence>
<organism evidence="11 12">
    <name type="scientific">Magnetospirillum molischianum DSM 120</name>
    <dbReference type="NCBI Taxonomy" id="1150626"/>
    <lineage>
        <taxon>Bacteria</taxon>
        <taxon>Pseudomonadati</taxon>
        <taxon>Pseudomonadota</taxon>
        <taxon>Alphaproteobacteria</taxon>
        <taxon>Rhodospirillales</taxon>
        <taxon>Rhodospirillaceae</taxon>
        <taxon>Magnetospirillum</taxon>
    </lineage>
</organism>
<evidence type="ECO:0000256" key="4">
    <source>
        <dbReference type="ARBA" id="ARBA00023239"/>
    </source>
</evidence>
<dbReference type="PANTHER" id="PTHR43727">
    <property type="entry name" value="DIAMINOPIMELATE DECARBOXYLASE"/>
    <property type="match status" value="1"/>
</dbReference>
<comment type="caution">
    <text evidence="11">The sequence shown here is derived from an EMBL/GenBank/DDBJ whole genome shotgun (WGS) entry which is preliminary data.</text>
</comment>
<comment type="catalytic activity">
    <reaction evidence="5 8">
        <text>meso-2,6-diaminopimelate + H(+) = L-lysine + CO2</text>
        <dbReference type="Rhea" id="RHEA:15101"/>
        <dbReference type="ChEBI" id="CHEBI:15378"/>
        <dbReference type="ChEBI" id="CHEBI:16526"/>
        <dbReference type="ChEBI" id="CHEBI:32551"/>
        <dbReference type="ChEBI" id="CHEBI:57791"/>
        <dbReference type="EC" id="4.1.1.20"/>
    </reaction>
</comment>
<dbReference type="Gene3D" id="3.20.20.10">
    <property type="entry name" value="Alanine racemase"/>
    <property type="match status" value="1"/>
</dbReference>
<gene>
    <name evidence="5 11" type="primary">lysA</name>
    <name evidence="11" type="ORF">PHAMO_290027</name>
</gene>
<dbReference type="FunFam" id="3.20.20.10:FF:000003">
    <property type="entry name" value="Diaminopimelate decarboxylase"/>
    <property type="match status" value="1"/>
</dbReference>
<reference evidence="11 12" key="1">
    <citation type="journal article" date="2012" name="J. Bacteriol.">
        <title>Draft Genome Sequence of the Purple Photosynthetic Bacterium Phaeospirillum molischianum DSM120, a Particularly Versatile Bacterium.</title>
        <authorList>
            <person name="Duquesne K."/>
            <person name="Prima V."/>
            <person name="Ji B."/>
            <person name="Rouy Z."/>
            <person name="Medigue C."/>
            <person name="Talla E."/>
            <person name="Sturgis J.N."/>
        </authorList>
    </citation>
    <scope>NUCLEOTIDE SEQUENCE [LARGE SCALE GENOMIC DNA]</scope>
    <source>
        <strain evidence="12">DSM120</strain>
    </source>
</reference>
<feature type="active site" description="Proton donor" evidence="7">
    <location>
        <position position="346"/>
    </location>
</feature>
<dbReference type="UniPathway" id="UPA00034">
    <property type="reaction ID" value="UER00027"/>
</dbReference>
<dbReference type="InterPro" id="IPR022657">
    <property type="entry name" value="De-COase2_CS"/>
</dbReference>
<keyword evidence="5 8" id="KW-0457">Lysine biosynthesis</keyword>
<dbReference type="InterPro" id="IPR022644">
    <property type="entry name" value="De-COase2_N"/>
</dbReference>
<dbReference type="Gene3D" id="2.40.37.10">
    <property type="entry name" value="Lyase, Ornithine Decarboxylase, Chain A, domain 1"/>
    <property type="match status" value="1"/>
</dbReference>
<dbReference type="EC" id="4.1.1.20" evidence="5 6"/>
<dbReference type="InterPro" id="IPR000183">
    <property type="entry name" value="Orn/DAP/Arg_de-COase"/>
</dbReference>
<dbReference type="Proteomes" id="UP000004169">
    <property type="component" value="Unassembled WGS sequence"/>
</dbReference>
<dbReference type="GO" id="GO:0009089">
    <property type="term" value="P:lysine biosynthetic process via diaminopimelate"/>
    <property type="evidence" value="ECO:0007669"/>
    <property type="project" value="UniProtKB-UniRule"/>
</dbReference>
<dbReference type="EMBL" id="CAHP01000022">
    <property type="protein sequence ID" value="CCG41739.1"/>
    <property type="molecule type" value="Genomic_DNA"/>
</dbReference>